<name>A0A285F1S9_9FIRM</name>
<dbReference type="PANTHER" id="PTHR31118">
    <property type="entry name" value="CYCLASE-LIKE PROTEIN 2"/>
    <property type="match status" value="1"/>
</dbReference>
<dbReference type="GO" id="GO:0019441">
    <property type="term" value="P:L-tryptophan catabolic process to kynurenine"/>
    <property type="evidence" value="ECO:0007669"/>
    <property type="project" value="InterPro"/>
</dbReference>
<organism evidence="1 2">
    <name type="scientific">Orenia metallireducens</name>
    <dbReference type="NCBI Taxonomy" id="1413210"/>
    <lineage>
        <taxon>Bacteria</taxon>
        <taxon>Bacillati</taxon>
        <taxon>Bacillota</taxon>
        <taxon>Clostridia</taxon>
        <taxon>Halanaerobiales</taxon>
        <taxon>Halobacteroidaceae</taxon>
        <taxon>Orenia</taxon>
    </lineage>
</organism>
<evidence type="ECO:0000313" key="2">
    <source>
        <dbReference type="Proteomes" id="UP000219573"/>
    </source>
</evidence>
<dbReference type="InterPro" id="IPR037175">
    <property type="entry name" value="KFase_sf"/>
</dbReference>
<dbReference type="SUPFAM" id="SSF102198">
    <property type="entry name" value="Putative cyclase"/>
    <property type="match status" value="1"/>
</dbReference>
<dbReference type="InterPro" id="IPR007325">
    <property type="entry name" value="KFase/CYL"/>
</dbReference>
<dbReference type="OrthoDB" id="9796085at2"/>
<reference evidence="2" key="1">
    <citation type="submission" date="2017-09" db="EMBL/GenBank/DDBJ databases">
        <authorList>
            <person name="Varghese N."/>
            <person name="Submissions S."/>
        </authorList>
    </citation>
    <scope>NUCLEOTIDE SEQUENCE [LARGE SCALE GENOMIC DNA]</scope>
    <source>
        <strain evidence="2">MSL47</strain>
    </source>
</reference>
<dbReference type="Proteomes" id="UP000219573">
    <property type="component" value="Unassembled WGS sequence"/>
</dbReference>
<evidence type="ECO:0000313" key="1">
    <source>
        <dbReference type="EMBL" id="SNY05260.1"/>
    </source>
</evidence>
<protein>
    <submittedName>
        <fullName evidence="1">Kynurenine formamidase</fullName>
    </submittedName>
</protein>
<dbReference type="Gene3D" id="3.50.30.50">
    <property type="entry name" value="Putative cyclase"/>
    <property type="match status" value="1"/>
</dbReference>
<accession>A0A285F1S9</accession>
<proteinExistence type="predicted"/>
<dbReference type="Pfam" id="PF04199">
    <property type="entry name" value="Cyclase"/>
    <property type="match status" value="1"/>
</dbReference>
<keyword evidence="2" id="KW-1185">Reference proteome</keyword>
<dbReference type="RefSeq" id="WP_097016075.1">
    <property type="nucleotide sequence ID" value="NZ_OBDZ01000001.1"/>
</dbReference>
<dbReference type="PANTHER" id="PTHR31118:SF12">
    <property type="entry name" value="CYCLASE-LIKE PROTEIN 2"/>
    <property type="match status" value="1"/>
</dbReference>
<dbReference type="GO" id="GO:0004061">
    <property type="term" value="F:arylformamidase activity"/>
    <property type="evidence" value="ECO:0007669"/>
    <property type="project" value="InterPro"/>
</dbReference>
<dbReference type="EMBL" id="OBDZ01000001">
    <property type="protein sequence ID" value="SNY05260.1"/>
    <property type="molecule type" value="Genomic_DNA"/>
</dbReference>
<sequence>MFIDLSHYFENDMPGFKMKNEDGTYTKYTANIKPFLTHKESKPKYQGKASFEITEISFQTSIGTYLDSPYHRYPAGRDISEIKIDEVILPGIVIDVRGRDEFKPVCLDVIPKNLELKGKAVLFNFGWDKYWGKDKYHSYPYMSEELIAYLIAKEVRLVGVDTLNIDSSKKMNRPAHTLFLKNEILIVENLTGLEKLHNKIFRFFAVPLKAKGVAALPIRAFAETLDCPVKNTLSKQLEFIEKDDSENLSN</sequence>
<gene>
    <name evidence="1" type="ORF">SAMN06265827_10120</name>
</gene>
<dbReference type="AlphaFoldDB" id="A0A285F1S9"/>